<proteinExistence type="inferred from homology"/>
<dbReference type="OMA" id="STASDEW"/>
<dbReference type="Gene3D" id="1.10.510.10">
    <property type="entry name" value="Transferase(Phosphotransferase) domain 1"/>
    <property type="match status" value="1"/>
</dbReference>
<name>A0A0N5D8T2_THECL</name>
<accession>A0A0N5D8T2</accession>
<sequence>LQKNNTVSKSIENISTLKRFSTASSGKPRTAAVLNQLLPLSTPLDHHYEQLNLRFVTGYWKLYSAKSTLDGKYSTVFVFERKNNVKAPSRLGRSSRLSLIDLIRYDISQLASLSHPRLLRIFHDLQENKEMMAFASECVNANLEKFIAENGIDKLEIKLGILQIIDGLSYLHNSAKILHGNLVPNAIYITLSKQWKIGGFAFSVAAIEPNIFPCLPWTKKLPVNLQPDLDFLAPEYLAPYQNSVTAAADVFSLGVLICWICTGGKKLIDAKNNIETYDNLWFSRILLRFDEFLIDSYDLYAALSRPLFYMLDNCESHNIHRLKPWIRRIVDQAQQRSVRSIVLDNMNILFRRFSDEKVEDQLQDLIVMCIKSEDVQIQVK</sequence>
<reference evidence="3" key="1">
    <citation type="submission" date="2017-02" db="UniProtKB">
        <authorList>
            <consortium name="WormBaseParasite"/>
        </authorList>
    </citation>
    <scope>IDENTIFICATION</scope>
</reference>
<dbReference type="PANTHER" id="PTHR12984:SF16">
    <property type="entry name" value="BLACK MATCH, ISOFORM H"/>
    <property type="match status" value="1"/>
</dbReference>
<evidence type="ECO:0000259" key="2">
    <source>
        <dbReference type="PROSITE" id="PS50011"/>
    </source>
</evidence>
<dbReference type="Gene3D" id="3.30.200.20">
    <property type="entry name" value="Phosphorylase Kinase, domain 1"/>
    <property type="match status" value="1"/>
</dbReference>
<evidence type="ECO:0000256" key="1">
    <source>
        <dbReference type="ARBA" id="ARBA00038349"/>
    </source>
</evidence>
<dbReference type="AlphaFoldDB" id="A0A0N5D8T2"/>
<dbReference type="Pfam" id="PF00069">
    <property type="entry name" value="Pkinase"/>
    <property type="match status" value="1"/>
</dbReference>
<dbReference type="GO" id="GO:0005524">
    <property type="term" value="F:ATP binding"/>
    <property type="evidence" value="ECO:0007669"/>
    <property type="project" value="InterPro"/>
</dbReference>
<dbReference type="SMART" id="SM00220">
    <property type="entry name" value="S_TKc"/>
    <property type="match status" value="1"/>
</dbReference>
<dbReference type="WBParaSite" id="TCLT_0000952401-mRNA-1">
    <property type="protein sequence ID" value="TCLT_0000952401-mRNA-1"/>
    <property type="gene ID" value="TCLT_0000952401"/>
</dbReference>
<dbReference type="SUPFAM" id="SSF56112">
    <property type="entry name" value="Protein kinase-like (PK-like)"/>
    <property type="match status" value="1"/>
</dbReference>
<feature type="domain" description="Protein kinase" evidence="2">
    <location>
        <begin position="62"/>
        <end position="380"/>
    </location>
</feature>
<organism evidence="3">
    <name type="scientific">Thelazia callipaeda</name>
    <name type="common">Oriental eyeworm</name>
    <name type="synonym">Parasitic nematode</name>
    <dbReference type="NCBI Taxonomy" id="103827"/>
    <lineage>
        <taxon>Eukaryota</taxon>
        <taxon>Metazoa</taxon>
        <taxon>Ecdysozoa</taxon>
        <taxon>Nematoda</taxon>
        <taxon>Chromadorea</taxon>
        <taxon>Rhabditida</taxon>
        <taxon>Spirurina</taxon>
        <taxon>Spiruromorpha</taxon>
        <taxon>Thelazioidea</taxon>
        <taxon>Thelaziidae</taxon>
        <taxon>Thelazia</taxon>
    </lineage>
</organism>
<protein>
    <submittedName>
        <fullName evidence="3">Protein kinase domain-containing protein</fullName>
    </submittedName>
</protein>
<evidence type="ECO:0000313" key="3">
    <source>
        <dbReference type="WBParaSite" id="TCLT_0000952401-mRNA-1"/>
    </source>
</evidence>
<dbReference type="InterPro" id="IPR011009">
    <property type="entry name" value="Kinase-like_dom_sf"/>
</dbReference>
<dbReference type="InterPro" id="IPR000719">
    <property type="entry name" value="Prot_kinase_dom"/>
</dbReference>
<dbReference type="InterPro" id="IPR051177">
    <property type="entry name" value="CIK-Related_Protein"/>
</dbReference>
<comment type="similarity">
    <text evidence="1">Belongs to the protein kinase superfamily.</text>
</comment>
<dbReference type="GO" id="GO:0004672">
    <property type="term" value="F:protein kinase activity"/>
    <property type="evidence" value="ECO:0007669"/>
    <property type="project" value="InterPro"/>
</dbReference>
<dbReference type="PROSITE" id="PS50011">
    <property type="entry name" value="PROTEIN_KINASE_DOM"/>
    <property type="match status" value="1"/>
</dbReference>
<dbReference type="PANTHER" id="PTHR12984">
    <property type="entry name" value="SCY1-RELATED S/T PROTEIN KINASE-LIKE"/>
    <property type="match status" value="1"/>
</dbReference>